<dbReference type="PANTHER" id="PTHR11695">
    <property type="entry name" value="ALCOHOL DEHYDROGENASE RELATED"/>
    <property type="match status" value="1"/>
</dbReference>
<dbReference type="Proteomes" id="UP000299102">
    <property type="component" value="Unassembled WGS sequence"/>
</dbReference>
<evidence type="ECO:0000313" key="3">
    <source>
        <dbReference type="Proteomes" id="UP000299102"/>
    </source>
</evidence>
<dbReference type="InterPro" id="IPR011032">
    <property type="entry name" value="GroES-like_sf"/>
</dbReference>
<protein>
    <submittedName>
        <fullName evidence="2">Reticulon-4-interacting protein 1 homolog, mitochondrial</fullName>
    </submittedName>
</protein>
<dbReference type="InterPro" id="IPR013154">
    <property type="entry name" value="ADH-like_N"/>
</dbReference>
<sequence>MLERLLRRFKPGLQYCRYLVTQSQIDVANRAKVTARDKMYAWQIHSYGELSELRLDEARVPSLRGPDEILVRVHASSINPLDIAMIGGYGSRIFNTLRTLEGVGAKEGVEFPLVLGRDFCGVVERAGPDAVNRLSPGTLVWGVVPPHWPGAHAEYVVVKERWAGPAPRALSELEAGGALYAALTARAGLLVAGLGVRKNEARRARVLLLGVGGVGSAALQLLVHSGAELLNDLLISKGDVEALKLKREQLAVNRSHSRKYSSNCKIDPRERKNYICRACAGSGYWNSSDTNYYSRLPFSM</sequence>
<dbReference type="AlphaFoldDB" id="A0A4C1TPD3"/>
<dbReference type="Gene3D" id="3.90.180.10">
    <property type="entry name" value="Medium-chain alcohol dehydrogenases, catalytic domain"/>
    <property type="match status" value="1"/>
</dbReference>
<keyword evidence="3" id="KW-1185">Reference proteome</keyword>
<evidence type="ECO:0000259" key="1">
    <source>
        <dbReference type="SMART" id="SM00829"/>
    </source>
</evidence>
<feature type="domain" description="Enoyl reductase (ER)" evidence="1">
    <location>
        <begin position="48"/>
        <end position="290"/>
    </location>
</feature>
<comment type="caution">
    <text evidence="2">The sequence shown here is derived from an EMBL/GenBank/DDBJ whole genome shotgun (WGS) entry which is preliminary data.</text>
</comment>
<accession>A0A4C1TPD3</accession>
<dbReference type="GO" id="GO:0005739">
    <property type="term" value="C:mitochondrion"/>
    <property type="evidence" value="ECO:0007669"/>
    <property type="project" value="TreeGrafter"/>
</dbReference>
<gene>
    <name evidence="2" type="primary">rtn4ip1</name>
    <name evidence="2" type="ORF">EVAR_93998_1</name>
</gene>
<organism evidence="2 3">
    <name type="scientific">Eumeta variegata</name>
    <name type="common">Bagworm moth</name>
    <name type="synonym">Eumeta japonica</name>
    <dbReference type="NCBI Taxonomy" id="151549"/>
    <lineage>
        <taxon>Eukaryota</taxon>
        <taxon>Metazoa</taxon>
        <taxon>Ecdysozoa</taxon>
        <taxon>Arthropoda</taxon>
        <taxon>Hexapoda</taxon>
        <taxon>Insecta</taxon>
        <taxon>Pterygota</taxon>
        <taxon>Neoptera</taxon>
        <taxon>Endopterygota</taxon>
        <taxon>Lepidoptera</taxon>
        <taxon>Glossata</taxon>
        <taxon>Ditrysia</taxon>
        <taxon>Tineoidea</taxon>
        <taxon>Psychidae</taxon>
        <taxon>Oiketicinae</taxon>
        <taxon>Eumeta</taxon>
    </lineage>
</organism>
<dbReference type="InterPro" id="IPR050700">
    <property type="entry name" value="YIM1/Zinc_Alcohol_DH_Fams"/>
</dbReference>
<name>A0A4C1TPD3_EUMVA</name>
<dbReference type="Pfam" id="PF08240">
    <property type="entry name" value="ADH_N"/>
    <property type="match status" value="1"/>
</dbReference>
<dbReference type="SUPFAM" id="SSF50129">
    <property type="entry name" value="GroES-like"/>
    <property type="match status" value="1"/>
</dbReference>
<proteinExistence type="predicted"/>
<dbReference type="PANTHER" id="PTHR11695:SF294">
    <property type="entry name" value="RETICULON-4-INTERACTING PROTEIN 1, MITOCHONDRIAL"/>
    <property type="match status" value="1"/>
</dbReference>
<dbReference type="OrthoDB" id="48317at2759"/>
<reference evidence="2 3" key="1">
    <citation type="journal article" date="2019" name="Commun. Biol.">
        <title>The bagworm genome reveals a unique fibroin gene that provides high tensile strength.</title>
        <authorList>
            <person name="Kono N."/>
            <person name="Nakamura H."/>
            <person name="Ohtoshi R."/>
            <person name="Tomita M."/>
            <person name="Numata K."/>
            <person name="Arakawa K."/>
        </authorList>
    </citation>
    <scope>NUCLEOTIDE SEQUENCE [LARGE SCALE GENOMIC DNA]</scope>
</reference>
<dbReference type="Gene3D" id="3.40.50.720">
    <property type="entry name" value="NAD(P)-binding Rossmann-like Domain"/>
    <property type="match status" value="1"/>
</dbReference>
<dbReference type="InterPro" id="IPR020843">
    <property type="entry name" value="ER"/>
</dbReference>
<dbReference type="SMART" id="SM00829">
    <property type="entry name" value="PKS_ER"/>
    <property type="match status" value="1"/>
</dbReference>
<dbReference type="STRING" id="151549.A0A4C1TPD3"/>
<evidence type="ECO:0000313" key="2">
    <source>
        <dbReference type="EMBL" id="GBP15825.1"/>
    </source>
</evidence>
<dbReference type="GO" id="GO:0016491">
    <property type="term" value="F:oxidoreductase activity"/>
    <property type="evidence" value="ECO:0007669"/>
    <property type="project" value="InterPro"/>
</dbReference>
<dbReference type="EMBL" id="BGZK01000074">
    <property type="protein sequence ID" value="GBP15825.1"/>
    <property type="molecule type" value="Genomic_DNA"/>
</dbReference>